<feature type="domain" description="MBTPS1 fourth" evidence="1">
    <location>
        <begin position="102"/>
        <end position="153"/>
    </location>
</feature>
<feature type="domain" description="MBTPS1 fourth" evidence="1">
    <location>
        <begin position="329"/>
        <end position="408"/>
    </location>
</feature>
<dbReference type="AlphaFoldDB" id="A0A8S9NAQ3"/>
<accession>A0A8S9NAQ3</accession>
<dbReference type="Proteomes" id="UP000712600">
    <property type="component" value="Unassembled WGS sequence"/>
</dbReference>
<evidence type="ECO:0000259" key="1">
    <source>
        <dbReference type="Pfam" id="PF23090"/>
    </source>
</evidence>
<name>A0A8S9NAQ3_BRACR</name>
<organism evidence="2 3">
    <name type="scientific">Brassica cretica</name>
    <name type="common">Mustard</name>
    <dbReference type="NCBI Taxonomy" id="69181"/>
    <lineage>
        <taxon>Eukaryota</taxon>
        <taxon>Viridiplantae</taxon>
        <taxon>Streptophyta</taxon>
        <taxon>Embryophyta</taxon>
        <taxon>Tracheophyta</taxon>
        <taxon>Spermatophyta</taxon>
        <taxon>Magnoliopsida</taxon>
        <taxon>eudicotyledons</taxon>
        <taxon>Gunneridae</taxon>
        <taxon>Pentapetalae</taxon>
        <taxon>rosids</taxon>
        <taxon>malvids</taxon>
        <taxon>Brassicales</taxon>
        <taxon>Brassicaceae</taxon>
        <taxon>Brassiceae</taxon>
        <taxon>Brassica</taxon>
    </lineage>
</organism>
<sequence>MPMSLCVFVSLQIKINSEAGIDTVSNFQERTNWANEDTLSLVLLLVEIQNAFVLLRTRRSMLSEFTSTKILIVLEGDETPLHSASYCAVHFLLVIMLLCLQEDPAVLGLLEIGDGRVGGDSNCLDSSHMVTNCHWLLKKMLDLTVSNTKDLVVPFSKFSKRYSPVATDENQLPSRRTHYGGDLHGRGRIRRLPGYRGIGLVRALNNTMENTRPARWRLAKDEGELSSSRSKNLGGLFNRDEIDMSFLVATRWIVPTGVAASGSLTRQGYMENQTKEASEAGIDAVSNFQERTNWANEDTLSLVLLLVEIQNAFVLLRTRRSMLSECSQMPSFPLLDSSESGATQNLLQTGSSKEDPAVLGLLEIGDGRVGVYGGDSNCLDSSHMVTNCHWLLKKMLDLTISNTKDLVVPFSKFSKRYSPVATHENQLPSRRTDVNFSTYSSVIGKELICPSDSRFEVWGDLRNTRPARWRSAKDEGELSSSRSKNRGGLFNRDEIVMSFLVATRWIVPPGVAASGSLTRQGYMENQTKEA</sequence>
<comment type="caution">
    <text evidence="2">The sequence shown here is derived from an EMBL/GenBank/DDBJ whole genome shotgun (WGS) entry which is preliminary data.</text>
</comment>
<reference evidence="2" key="1">
    <citation type="submission" date="2019-12" db="EMBL/GenBank/DDBJ databases">
        <title>Genome sequencing and annotation of Brassica cretica.</title>
        <authorList>
            <person name="Studholme D.J."/>
            <person name="Sarris P."/>
        </authorList>
    </citation>
    <scope>NUCLEOTIDE SEQUENCE</scope>
    <source>
        <strain evidence="2">PFS-109/04</strain>
        <tissue evidence="2">Leaf</tissue>
    </source>
</reference>
<dbReference type="InterPro" id="IPR057032">
    <property type="entry name" value="MBTPS1_4th"/>
</dbReference>
<evidence type="ECO:0000313" key="3">
    <source>
        <dbReference type="Proteomes" id="UP000712600"/>
    </source>
</evidence>
<protein>
    <recommendedName>
        <fullName evidence="1">MBTPS1 fourth domain-containing protein</fullName>
    </recommendedName>
</protein>
<evidence type="ECO:0000313" key="2">
    <source>
        <dbReference type="EMBL" id="KAF3499107.1"/>
    </source>
</evidence>
<dbReference type="Pfam" id="PF23090">
    <property type="entry name" value="MBTPS1_4th"/>
    <property type="match status" value="2"/>
</dbReference>
<gene>
    <name evidence="2" type="ORF">F2Q69_00044476</name>
</gene>
<proteinExistence type="predicted"/>
<dbReference type="EMBL" id="QGKX02001621">
    <property type="protein sequence ID" value="KAF3499107.1"/>
    <property type="molecule type" value="Genomic_DNA"/>
</dbReference>